<gene>
    <name evidence="2" type="ORF">SAMN05661012_00149</name>
</gene>
<proteinExistence type="predicted"/>
<protein>
    <submittedName>
        <fullName evidence="2">Uncharacterized phage-associated protein</fullName>
    </submittedName>
</protein>
<dbReference type="InterPro" id="IPR025272">
    <property type="entry name" value="SocA_Panacea"/>
</dbReference>
<name>A0A1K1LR33_9BACT</name>
<evidence type="ECO:0000259" key="1">
    <source>
        <dbReference type="Pfam" id="PF13274"/>
    </source>
</evidence>
<reference evidence="2 3" key="1">
    <citation type="submission" date="2016-11" db="EMBL/GenBank/DDBJ databases">
        <authorList>
            <person name="Jaros S."/>
            <person name="Januszkiewicz K."/>
            <person name="Wedrychowicz H."/>
        </authorList>
    </citation>
    <scope>NUCLEOTIDE SEQUENCE [LARGE SCALE GENOMIC DNA]</scope>
    <source>
        <strain evidence="2 3">DSM 784</strain>
    </source>
</reference>
<dbReference type="AlphaFoldDB" id="A0A1K1LR33"/>
<dbReference type="OrthoDB" id="9799173at2"/>
<feature type="domain" description="Antitoxin SocA-like Panacea" evidence="1">
    <location>
        <begin position="28"/>
        <end position="129"/>
    </location>
</feature>
<accession>A0A1K1LR33</accession>
<dbReference type="Pfam" id="PF13274">
    <property type="entry name" value="SocA_Panacea"/>
    <property type="match status" value="1"/>
</dbReference>
<dbReference type="Proteomes" id="UP000183788">
    <property type="component" value="Unassembled WGS sequence"/>
</dbReference>
<evidence type="ECO:0000313" key="3">
    <source>
        <dbReference type="Proteomes" id="UP000183788"/>
    </source>
</evidence>
<evidence type="ECO:0000313" key="2">
    <source>
        <dbReference type="EMBL" id="SFW13324.1"/>
    </source>
</evidence>
<sequence length="157" mass="18033">MAYPASLIAQIFVNKGIEEGNPVTQMKLQKMVYFAHGLYLAAYNKQPLIKETFQAWKFGPVVPDIYHTYKFYGSTPIADTQWVLREDVNPDNSPIDDNARKIIDYTWNTLKGINAVKLSNWTHQEGSPWAKHYVPGVNETFIPNDDIGTYFERFIAN</sequence>
<dbReference type="STRING" id="1004.SAMN05661012_00149"/>
<dbReference type="EMBL" id="FPIZ01000001">
    <property type="protein sequence ID" value="SFW13324.1"/>
    <property type="molecule type" value="Genomic_DNA"/>
</dbReference>
<organism evidence="2 3">
    <name type="scientific">Chitinophaga sancti</name>
    <dbReference type="NCBI Taxonomy" id="1004"/>
    <lineage>
        <taxon>Bacteria</taxon>
        <taxon>Pseudomonadati</taxon>
        <taxon>Bacteroidota</taxon>
        <taxon>Chitinophagia</taxon>
        <taxon>Chitinophagales</taxon>
        <taxon>Chitinophagaceae</taxon>
        <taxon>Chitinophaga</taxon>
    </lineage>
</organism>